<dbReference type="OrthoDB" id="1883087at2759"/>
<dbReference type="InterPro" id="IPR002083">
    <property type="entry name" value="MATH/TRAF_dom"/>
</dbReference>
<dbReference type="InterPro" id="IPR008974">
    <property type="entry name" value="TRAF-like"/>
</dbReference>
<comment type="similarity">
    <text evidence="1">Belongs to the Tdpoz family.</text>
</comment>
<dbReference type="SUPFAM" id="SSF49599">
    <property type="entry name" value="TRAF domain-like"/>
    <property type="match status" value="1"/>
</dbReference>
<dbReference type="SMART" id="SM00225">
    <property type="entry name" value="BTB"/>
    <property type="match status" value="1"/>
</dbReference>
<dbReference type="Pfam" id="PF22486">
    <property type="entry name" value="MATH_2"/>
    <property type="match status" value="1"/>
</dbReference>
<keyword evidence="5" id="KW-1185">Reference proteome</keyword>
<reference evidence="3" key="1">
    <citation type="journal article" date="2010" name="Science">
        <title>Plasticity of animal genome architecture unmasked by rapid evolution of a pelagic tunicate.</title>
        <authorList>
            <person name="Denoeud F."/>
            <person name="Henriet S."/>
            <person name="Mungpakdee S."/>
            <person name="Aury J.M."/>
            <person name="Da Silva C."/>
            <person name="Brinkmann H."/>
            <person name="Mikhaleva J."/>
            <person name="Olsen L.C."/>
            <person name="Jubin C."/>
            <person name="Canestro C."/>
            <person name="Bouquet J.M."/>
            <person name="Danks G."/>
            <person name="Poulain J."/>
            <person name="Campsteijn C."/>
            <person name="Adamski M."/>
            <person name="Cross I."/>
            <person name="Yadetie F."/>
            <person name="Muffato M."/>
            <person name="Louis A."/>
            <person name="Butcher S."/>
            <person name="Tsagkogeorga G."/>
            <person name="Konrad A."/>
            <person name="Singh S."/>
            <person name="Jensen M.F."/>
            <person name="Cong E.H."/>
            <person name="Eikeseth-Otteraa H."/>
            <person name="Noel B."/>
            <person name="Anthouard V."/>
            <person name="Porcel B.M."/>
            <person name="Kachouri-Lafond R."/>
            <person name="Nishino A."/>
            <person name="Ugolini M."/>
            <person name="Chourrout P."/>
            <person name="Nishida H."/>
            <person name="Aasland R."/>
            <person name="Huzurbazar S."/>
            <person name="Westhof E."/>
            <person name="Delsuc F."/>
            <person name="Lehrach H."/>
            <person name="Reinhardt R."/>
            <person name="Weissenbach J."/>
            <person name="Roy S.W."/>
            <person name="Artiguenave F."/>
            <person name="Postlethwait J.H."/>
            <person name="Manak J.R."/>
            <person name="Thompson E.M."/>
            <person name="Jaillon O."/>
            <person name="Du Pasquier L."/>
            <person name="Boudinot P."/>
            <person name="Liberles D.A."/>
            <person name="Volff J.N."/>
            <person name="Philippe H."/>
            <person name="Lenhard B."/>
            <person name="Roest Crollius H."/>
            <person name="Wincker P."/>
            <person name="Chourrout D."/>
        </authorList>
    </citation>
    <scope>NUCLEOTIDE SEQUENCE [LARGE SCALE GENOMIC DNA]</scope>
</reference>
<protein>
    <recommendedName>
        <fullName evidence="2">BTB domain-containing protein</fullName>
    </recommendedName>
</protein>
<dbReference type="InterPro" id="IPR011333">
    <property type="entry name" value="SKP1/BTB/POZ_sf"/>
</dbReference>
<evidence type="ECO:0000313" key="4">
    <source>
        <dbReference type="EMBL" id="CBY41970.1"/>
    </source>
</evidence>
<dbReference type="EMBL" id="FN656767">
    <property type="protein sequence ID" value="CBY41970.1"/>
    <property type="molecule type" value="Genomic_DNA"/>
</dbReference>
<proteinExistence type="inferred from homology"/>
<dbReference type="EMBL" id="FN653024">
    <property type="protein sequence ID" value="CBY23717.1"/>
    <property type="molecule type" value="Genomic_DNA"/>
</dbReference>
<evidence type="ECO:0000256" key="1">
    <source>
        <dbReference type="ARBA" id="ARBA00010846"/>
    </source>
</evidence>
<feature type="domain" description="BTB" evidence="2">
    <location>
        <begin position="37"/>
        <end position="138"/>
    </location>
</feature>
<name>E4X3S9_OIKDI</name>
<evidence type="ECO:0000259" key="2">
    <source>
        <dbReference type="SMART" id="SM00225"/>
    </source>
</evidence>
<dbReference type="CDD" id="cd00121">
    <property type="entry name" value="MATH"/>
    <property type="match status" value="1"/>
</dbReference>
<evidence type="ECO:0000313" key="5">
    <source>
        <dbReference type="Proteomes" id="UP000001307"/>
    </source>
</evidence>
<dbReference type="Gene3D" id="3.30.710.10">
    <property type="entry name" value="Potassium Channel Kv1.1, Chain A"/>
    <property type="match status" value="1"/>
</dbReference>
<dbReference type="AlphaFoldDB" id="E4X3S9"/>
<sequence length="366" mass="41897">MRRGSKSENMDLSKVALSFSDFVPVGLTRDYLDGQCREVKIICLDGEEYADKAVLTFSSSYIARFLRNSHFEDSSRAIAENVIELSKPKALVKSFLDVCYGVPCKLQPIELVRLFQFSIFLQADRIIKVIGNILYESSAKNPRLWVGILFAFDHLSDPAIGDLFLRLKESSKHGRYADFFTKTDLKWLLSEIDNDNFWNDELNQDDHIPLMYLQSFETMLKVKETHKDLAHRLMLTRFMEFLSNPLEINFEFKVNDEKAPAKSMCYSAEGYTFQVIVITRDSYLGCYVAVPSEPYPQKVSFTIRLIPQDRSLPQKTKTISNKKFSSTNSDWGFSKFLSLSDATDSEAGYVDGEGFLSVLVEFTSIF</sequence>
<organism evidence="3">
    <name type="scientific">Oikopleura dioica</name>
    <name type="common">Tunicate</name>
    <dbReference type="NCBI Taxonomy" id="34765"/>
    <lineage>
        <taxon>Eukaryota</taxon>
        <taxon>Metazoa</taxon>
        <taxon>Chordata</taxon>
        <taxon>Tunicata</taxon>
        <taxon>Appendicularia</taxon>
        <taxon>Copelata</taxon>
        <taxon>Oikopleuridae</taxon>
        <taxon>Oikopleura</taxon>
    </lineage>
</organism>
<gene>
    <name evidence="3" type="ORF">GSOID_T00001039001</name>
    <name evidence="4" type="ORF">GSOID_T00024069001</name>
</gene>
<dbReference type="Pfam" id="PF00651">
    <property type="entry name" value="BTB"/>
    <property type="match status" value="1"/>
</dbReference>
<dbReference type="Gene3D" id="2.60.210.10">
    <property type="entry name" value="Apoptosis, Tumor Necrosis Factor Receptor Associated Protein 2, Chain A"/>
    <property type="match status" value="1"/>
</dbReference>
<dbReference type="InParanoid" id="E4X3S9"/>
<dbReference type="InterPro" id="IPR000210">
    <property type="entry name" value="BTB/POZ_dom"/>
</dbReference>
<evidence type="ECO:0000313" key="3">
    <source>
        <dbReference type="EMBL" id="CBY23717.1"/>
    </source>
</evidence>
<dbReference type="SUPFAM" id="SSF54695">
    <property type="entry name" value="POZ domain"/>
    <property type="match status" value="1"/>
</dbReference>
<accession>E4X3S9</accession>
<dbReference type="Proteomes" id="UP000001307">
    <property type="component" value="Unassembled WGS sequence"/>
</dbReference>
<dbReference type="Proteomes" id="UP000011014">
    <property type="component" value="Unassembled WGS sequence"/>
</dbReference>